<organism evidence="1">
    <name type="scientific">Anguilla anguilla</name>
    <name type="common">European freshwater eel</name>
    <name type="synonym">Muraena anguilla</name>
    <dbReference type="NCBI Taxonomy" id="7936"/>
    <lineage>
        <taxon>Eukaryota</taxon>
        <taxon>Metazoa</taxon>
        <taxon>Chordata</taxon>
        <taxon>Craniata</taxon>
        <taxon>Vertebrata</taxon>
        <taxon>Euteleostomi</taxon>
        <taxon>Actinopterygii</taxon>
        <taxon>Neopterygii</taxon>
        <taxon>Teleostei</taxon>
        <taxon>Anguilliformes</taxon>
        <taxon>Anguillidae</taxon>
        <taxon>Anguilla</taxon>
    </lineage>
</organism>
<reference evidence="1" key="2">
    <citation type="journal article" date="2015" name="Fish Shellfish Immunol.">
        <title>Early steps in the European eel (Anguilla anguilla)-Vibrio vulnificus interaction in the gills: Role of the RtxA13 toxin.</title>
        <authorList>
            <person name="Callol A."/>
            <person name="Pajuelo D."/>
            <person name="Ebbesson L."/>
            <person name="Teles M."/>
            <person name="MacKenzie S."/>
            <person name="Amaro C."/>
        </authorList>
    </citation>
    <scope>NUCLEOTIDE SEQUENCE</scope>
</reference>
<evidence type="ECO:0000313" key="1">
    <source>
        <dbReference type="EMBL" id="JAH61503.1"/>
    </source>
</evidence>
<name>A0A0E9U967_ANGAN</name>
<proteinExistence type="predicted"/>
<sequence length="41" mass="4795">MCVLLHSAHSNKCLSLTWLSKLMYSSEPMWMEIHVWMEAAV</sequence>
<dbReference type="EMBL" id="GBXM01047074">
    <property type="protein sequence ID" value="JAH61503.1"/>
    <property type="molecule type" value="Transcribed_RNA"/>
</dbReference>
<dbReference type="AlphaFoldDB" id="A0A0E9U967"/>
<reference evidence="1" key="1">
    <citation type="submission" date="2014-11" db="EMBL/GenBank/DDBJ databases">
        <authorList>
            <person name="Amaro Gonzalez C."/>
        </authorList>
    </citation>
    <scope>NUCLEOTIDE SEQUENCE</scope>
</reference>
<protein>
    <submittedName>
        <fullName evidence="1">Uncharacterized protein</fullName>
    </submittedName>
</protein>
<accession>A0A0E9U967</accession>